<proteinExistence type="predicted"/>
<organism evidence="1 2">
    <name type="scientific">Aspergillus aculeatinus CBS 121060</name>
    <dbReference type="NCBI Taxonomy" id="1448322"/>
    <lineage>
        <taxon>Eukaryota</taxon>
        <taxon>Fungi</taxon>
        <taxon>Dikarya</taxon>
        <taxon>Ascomycota</taxon>
        <taxon>Pezizomycotina</taxon>
        <taxon>Eurotiomycetes</taxon>
        <taxon>Eurotiomycetidae</taxon>
        <taxon>Eurotiales</taxon>
        <taxon>Aspergillaceae</taxon>
        <taxon>Aspergillus</taxon>
        <taxon>Aspergillus subgen. Circumdati</taxon>
    </lineage>
</organism>
<accession>A0ACD1H8W4</accession>
<dbReference type="EMBL" id="KZ824958">
    <property type="protein sequence ID" value="RAH69848.1"/>
    <property type="molecule type" value="Genomic_DNA"/>
</dbReference>
<dbReference type="Proteomes" id="UP000249661">
    <property type="component" value="Unassembled WGS sequence"/>
</dbReference>
<protein>
    <submittedName>
        <fullName evidence="1">Uncharacterized protein</fullName>
    </submittedName>
</protein>
<reference evidence="1" key="1">
    <citation type="submission" date="2018-02" db="EMBL/GenBank/DDBJ databases">
        <title>The genomes of Aspergillus section Nigri reveals drivers in fungal speciation.</title>
        <authorList>
            <consortium name="DOE Joint Genome Institute"/>
            <person name="Vesth T.C."/>
            <person name="Nybo J."/>
            <person name="Theobald S."/>
            <person name="Brandl J."/>
            <person name="Frisvad J.C."/>
            <person name="Nielsen K.F."/>
            <person name="Lyhne E.K."/>
            <person name="Kogle M.E."/>
            <person name="Kuo A."/>
            <person name="Riley R."/>
            <person name="Clum A."/>
            <person name="Nolan M."/>
            <person name="Lipzen A."/>
            <person name="Salamov A."/>
            <person name="Henrissat B."/>
            <person name="Wiebenga A."/>
            <person name="De vries R.P."/>
            <person name="Grigoriev I.V."/>
            <person name="Mortensen U.H."/>
            <person name="Andersen M.R."/>
            <person name="Baker S.E."/>
        </authorList>
    </citation>
    <scope>NUCLEOTIDE SEQUENCE</scope>
    <source>
        <strain evidence="1">CBS 121060</strain>
    </source>
</reference>
<name>A0ACD1H8W4_9EURO</name>
<keyword evidence="2" id="KW-1185">Reference proteome</keyword>
<gene>
    <name evidence="1" type="ORF">BO66DRAFT_401876</name>
</gene>
<evidence type="ECO:0000313" key="2">
    <source>
        <dbReference type="Proteomes" id="UP000249661"/>
    </source>
</evidence>
<evidence type="ECO:0000313" key="1">
    <source>
        <dbReference type="EMBL" id="RAH69848.1"/>
    </source>
</evidence>
<sequence>MSRPMPSSSTGEAQPSTPQAPPDPARWYVDFWVYDAPVNLAIPELLIGLRSQIEDRYSRREFRIEPCPPSERHLLVRAVVRTEDWPQDEEKEHETLHEHLTDILDRLKLTLPLDVWWCDKRKDLRWSIEFPPPGHDSDIDQDPDLCNLLLILHPRTPETQTRVEPVPNDRSTMVKWVGDIRLWGPLPTIGGGPFDLMRVLMQASIAYGE</sequence>